<dbReference type="InterPro" id="IPR050469">
    <property type="entry name" value="Diguanylate_Cyclase"/>
</dbReference>
<feature type="transmembrane region" description="Helical" evidence="3">
    <location>
        <begin position="35"/>
        <end position="53"/>
    </location>
</feature>
<dbReference type="PANTHER" id="PTHR45138:SF9">
    <property type="entry name" value="DIGUANYLATE CYCLASE DGCM-RELATED"/>
    <property type="match status" value="1"/>
</dbReference>
<feature type="transmembrane region" description="Helical" evidence="3">
    <location>
        <begin position="92"/>
        <end position="111"/>
    </location>
</feature>
<dbReference type="Proteomes" id="UP000236919">
    <property type="component" value="Unassembled WGS sequence"/>
</dbReference>
<keyword evidence="3" id="KW-0472">Membrane</keyword>
<comment type="caution">
    <text evidence="5">The sequence shown here is derived from an EMBL/GenBank/DDBJ whole genome shotgun (WGS) entry which is preliminary data.</text>
</comment>
<dbReference type="Gene3D" id="3.30.70.270">
    <property type="match status" value="1"/>
</dbReference>
<dbReference type="SMART" id="SM00267">
    <property type="entry name" value="GGDEF"/>
    <property type="match status" value="1"/>
</dbReference>
<evidence type="ECO:0000313" key="6">
    <source>
        <dbReference type="Proteomes" id="UP000236919"/>
    </source>
</evidence>
<dbReference type="InterPro" id="IPR043128">
    <property type="entry name" value="Rev_trsase/Diguanyl_cyclase"/>
</dbReference>
<gene>
    <name evidence="5" type="ORF">CYD53_1038</name>
</gene>
<dbReference type="InterPro" id="IPR029787">
    <property type="entry name" value="Nucleotide_cyclase"/>
</dbReference>
<evidence type="ECO:0000313" key="5">
    <source>
        <dbReference type="EMBL" id="POR53911.1"/>
    </source>
</evidence>
<sequence>MDLATLWHLTTGTLLVAAAMTLWERKAQARRSRELGLWALAYGLFAFGCILAMNRSLLPGVAGPAATNVVMMLGYSLMLQGALALDGHRLHPAFIAGPLAFIGAAWFAVGAGSADLLWNHVSSFPIAVVCALTALALLRSRTARGLRSRPIAVAVFAGHALFYGARAFAVPVLASAYGDAVLSIVASLTMYEAVLFSVAMAMSLLALVREEDHARLLATARTDFLTDLNNRQGFFELAPKRLSQAEKNARHALLAIDLDNFKAINDRYGHEAGDRVLKLFASIAREAAGPDAMSARLGGEEFAILLPNMTGEDARLVGQSIARRFAETAARDDELGIPATVSIGLAEAGSREADLTALLATADRALYQAKMLGRNRVESARPDQAAKAA</sequence>
<evidence type="ECO:0000256" key="3">
    <source>
        <dbReference type="SAM" id="Phobius"/>
    </source>
</evidence>
<name>A0A2S4MGX0_9HYPH</name>
<dbReference type="PROSITE" id="PS50887">
    <property type="entry name" value="GGDEF"/>
    <property type="match status" value="1"/>
</dbReference>
<dbReference type="InterPro" id="IPR000160">
    <property type="entry name" value="GGDEF_dom"/>
</dbReference>
<feature type="transmembrane region" description="Helical" evidence="3">
    <location>
        <begin position="6"/>
        <end position="23"/>
    </location>
</feature>
<feature type="transmembrane region" description="Helical" evidence="3">
    <location>
        <begin position="150"/>
        <end position="174"/>
    </location>
</feature>
<keyword evidence="6" id="KW-1185">Reference proteome</keyword>
<accession>A0A2S4MGX0</accession>
<evidence type="ECO:0000259" key="4">
    <source>
        <dbReference type="PROSITE" id="PS50887"/>
    </source>
</evidence>
<dbReference type="GO" id="GO:0052621">
    <property type="term" value="F:diguanylate cyclase activity"/>
    <property type="evidence" value="ECO:0007669"/>
    <property type="project" value="UniProtKB-EC"/>
</dbReference>
<feature type="transmembrane region" description="Helical" evidence="3">
    <location>
        <begin position="180"/>
        <end position="208"/>
    </location>
</feature>
<feature type="domain" description="GGDEF" evidence="4">
    <location>
        <begin position="249"/>
        <end position="382"/>
    </location>
</feature>
<dbReference type="GO" id="GO:0043709">
    <property type="term" value="P:cell adhesion involved in single-species biofilm formation"/>
    <property type="evidence" value="ECO:0007669"/>
    <property type="project" value="TreeGrafter"/>
</dbReference>
<dbReference type="PANTHER" id="PTHR45138">
    <property type="entry name" value="REGULATORY COMPONENTS OF SENSORY TRANSDUCTION SYSTEM"/>
    <property type="match status" value="1"/>
</dbReference>
<comment type="catalytic activity">
    <reaction evidence="2">
        <text>2 GTP = 3',3'-c-di-GMP + 2 diphosphate</text>
        <dbReference type="Rhea" id="RHEA:24898"/>
        <dbReference type="ChEBI" id="CHEBI:33019"/>
        <dbReference type="ChEBI" id="CHEBI:37565"/>
        <dbReference type="ChEBI" id="CHEBI:58805"/>
        <dbReference type="EC" id="2.7.7.65"/>
    </reaction>
</comment>
<dbReference type="GO" id="GO:1902201">
    <property type="term" value="P:negative regulation of bacterial-type flagellum-dependent cell motility"/>
    <property type="evidence" value="ECO:0007669"/>
    <property type="project" value="TreeGrafter"/>
</dbReference>
<feature type="transmembrane region" description="Helical" evidence="3">
    <location>
        <begin position="117"/>
        <end position="138"/>
    </location>
</feature>
<evidence type="ECO:0000256" key="2">
    <source>
        <dbReference type="ARBA" id="ARBA00034247"/>
    </source>
</evidence>
<keyword evidence="3" id="KW-0812">Transmembrane</keyword>
<dbReference type="RefSeq" id="WP_210202291.1">
    <property type="nucleotide sequence ID" value="NZ_PQFZ01000003.1"/>
</dbReference>
<dbReference type="EMBL" id="PQFZ01000003">
    <property type="protein sequence ID" value="POR53911.1"/>
    <property type="molecule type" value="Genomic_DNA"/>
</dbReference>
<proteinExistence type="predicted"/>
<feature type="transmembrane region" description="Helical" evidence="3">
    <location>
        <begin position="65"/>
        <end position="85"/>
    </location>
</feature>
<dbReference type="NCBIfam" id="TIGR00254">
    <property type="entry name" value="GGDEF"/>
    <property type="match status" value="1"/>
</dbReference>
<protein>
    <recommendedName>
        <fullName evidence="1">diguanylate cyclase</fullName>
        <ecNumber evidence="1">2.7.7.65</ecNumber>
    </recommendedName>
</protein>
<dbReference type="CDD" id="cd01949">
    <property type="entry name" value="GGDEF"/>
    <property type="match status" value="1"/>
</dbReference>
<dbReference type="AlphaFoldDB" id="A0A2S4MGX0"/>
<dbReference type="Pfam" id="PF00990">
    <property type="entry name" value="GGDEF"/>
    <property type="match status" value="1"/>
</dbReference>
<organism evidence="5 6">
    <name type="scientific">Bosea psychrotolerans</name>
    <dbReference type="NCBI Taxonomy" id="1871628"/>
    <lineage>
        <taxon>Bacteria</taxon>
        <taxon>Pseudomonadati</taxon>
        <taxon>Pseudomonadota</taxon>
        <taxon>Alphaproteobacteria</taxon>
        <taxon>Hyphomicrobiales</taxon>
        <taxon>Boseaceae</taxon>
        <taxon>Bosea</taxon>
    </lineage>
</organism>
<reference evidence="5 6" key="1">
    <citation type="submission" date="2018-01" db="EMBL/GenBank/DDBJ databases">
        <title>Genomic Encyclopedia of Type Strains, Phase III (KMG-III): the genomes of soil and plant-associated and newly described type strains.</title>
        <authorList>
            <person name="Whitman W."/>
        </authorList>
    </citation>
    <scope>NUCLEOTIDE SEQUENCE [LARGE SCALE GENOMIC DNA]</scope>
    <source>
        <strain evidence="5 6">1131</strain>
    </source>
</reference>
<dbReference type="FunFam" id="3.30.70.270:FF:000001">
    <property type="entry name" value="Diguanylate cyclase domain protein"/>
    <property type="match status" value="1"/>
</dbReference>
<dbReference type="GO" id="GO:0005886">
    <property type="term" value="C:plasma membrane"/>
    <property type="evidence" value="ECO:0007669"/>
    <property type="project" value="TreeGrafter"/>
</dbReference>
<dbReference type="EC" id="2.7.7.65" evidence="1"/>
<keyword evidence="3" id="KW-1133">Transmembrane helix</keyword>
<dbReference type="SUPFAM" id="SSF55073">
    <property type="entry name" value="Nucleotide cyclase"/>
    <property type="match status" value="1"/>
</dbReference>
<evidence type="ECO:0000256" key="1">
    <source>
        <dbReference type="ARBA" id="ARBA00012528"/>
    </source>
</evidence>